<proteinExistence type="predicted"/>
<dbReference type="EnsemblPlants" id="EMT04638">
    <property type="protein sequence ID" value="EMT04638"/>
    <property type="gene ID" value="F775_01071"/>
</dbReference>
<evidence type="ECO:0000259" key="2">
    <source>
        <dbReference type="Pfam" id="PF22932"/>
    </source>
</evidence>
<evidence type="ECO:0000313" key="3">
    <source>
        <dbReference type="EnsemblPlants" id="EMT04638"/>
    </source>
</evidence>
<sequence>MEQFVGGHHRRLRTRGRRSAAGSASSSATTTIRRWIPFSGAYSGCAAGRGVPPRNVTGGCLLATRVLGHYRGNGVSAEDTQFIPMMMNWVVEPIPAMHIPPALPAEVPLPDAMLTWRAIEYVWLNADGDIITKGWYPFAGRSLLRLSTKLAVCLSMEWGMEGVPDIVICLPARGGRLLPLVVDLPSSEHNLLRVIVVYAGSPGEKP</sequence>
<name>M8BCZ5_AEGTA</name>
<dbReference type="PANTHER" id="PTHR31205:SF94">
    <property type="entry name" value="OS06G0161900 PROTEIN"/>
    <property type="match status" value="1"/>
</dbReference>
<dbReference type="Pfam" id="PF22932">
    <property type="entry name" value="Ubiq_DUF_assoc"/>
    <property type="match status" value="1"/>
</dbReference>
<feature type="compositionally biased region" description="Low complexity" evidence="1">
    <location>
        <begin position="19"/>
        <end position="28"/>
    </location>
</feature>
<dbReference type="AlphaFoldDB" id="M8BCZ5"/>
<dbReference type="InterPro" id="IPR054726">
    <property type="entry name" value="Ubiq_DUF569-assoc"/>
</dbReference>
<dbReference type="PANTHER" id="PTHR31205">
    <property type="entry name" value="ACTIN CROSS-LINKING PROTEIN (DUF569)"/>
    <property type="match status" value="1"/>
</dbReference>
<organism evidence="3">
    <name type="scientific">Aegilops tauschii</name>
    <name type="common">Tausch's goatgrass</name>
    <name type="synonym">Aegilops squarrosa</name>
    <dbReference type="NCBI Taxonomy" id="37682"/>
    <lineage>
        <taxon>Eukaryota</taxon>
        <taxon>Viridiplantae</taxon>
        <taxon>Streptophyta</taxon>
        <taxon>Embryophyta</taxon>
        <taxon>Tracheophyta</taxon>
        <taxon>Spermatophyta</taxon>
        <taxon>Magnoliopsida</taxon>
        <taxon>Liliopsida</taxon>
        <taxon>Poales</taxon>
        <taxon>Poaceae</taxon>
        <taxon>BOP clade</taxon>
        <taxon>Pooideae</taxon>
        <taxon>Triticodae</taxon>
        <taxon>Triticeae</taxon>
        <taxon>Triticinae</taxon>
        <taxon>Aegilops</taxon>
    </lineage>
</organism>
<protein>
    <recommendedName>
        <fullName evidence="2">DUF569 domain-containing protein</fullName>
    </recommendedName>
</protein>
<feature type="region of interest" description="Disordered" evidence="1">
    <location>
        <begin position="1"/>
        <end position="28"/>
    </location>
</feature>
<evidence type="ECO:0000256" key="1">
    <source>
        <dbReference type="SAM" id="MobiDB-lite"/>
    </source>
</evidence>
<accession>M8BCZ5</accession>
<reference evidence="3" key="1">
    <citation type="submission" date="2015-06" db="UniProtKB">
        <authorList>
            <consortium name="EnsemblPlants"/>
        </authorList>
    </citation>
    <scope>IDENTIFICATION</scope>
</reference>
<feature type="compositionally biased region" description="Basic residues" evidence="1">
    <location>
        <begin position="7"/>
        <end position="18"/>
    </location>
</feature>
<feature type="domain" description="DUF569" evidence="2">
    <location>
        <begin position="117"/>
        <end position="196"/>
    </location>
</feature>